<dbReference type="EMBL" id="BFFO01000004">
    <property type="protein sequence ID" value="GBG96639.1"/>
    <property type="molecule type" value="Genomic_DNA"/>
</dbReference>
<feature type="active site" evidence="12">
    <location>
        <position position="224"/>
    </location>
</feature>
<dbReference type="InterPro" id="IPR001736">
    <property type="entry name" value="PLipase_D/transphosphatidylase"/>
</dbReference>
<dbReference type="Gene3D" id="3.30.870.10">
    <property type="entry name" value="Endonuclease Chain A"/>
    <property type="match status" value="2"/>
</dbReference>
<dbReference type="GO" id="GO:0008808">
    <property type="term" value="F:cardiolipin synthase activity"/>
    <property type="evidence" value="ECO:0007669"/>
    <property type="project" value="UniProtKB-UniRule"/>
</dbReference>
<comment type="function">
    <text evidence="12">Catalyzes the reversible phosphatidyl group transfer from one phosphatidylglycerol molecule to another to form cardiolipin (CL) (diphosphatidylglycerol) and glycerol.</text>
</comment>
<dbReference type="HAMAP" id="MF_01916">
    <property type="entry name" value="Cardiolipin_synth_Cls"/>
    <property type="match status" value="1"/>
</dbReference>
<evidence type="ECO:0000256" key="10">
    <source>
        <dbReference type="ARBA" id="ARBA00023209"/>
    </source>
</evidence>
<feature type="active site" evidence="12">
    <location>
        <position position="229"/>
    </location>
</feature>
<feature type="active site" evidence="12">
    <location>
        <position position="400"/>
    </location>
</feature>
<feature type="transmembrane region" description="Helical" evidence="12">
    <location>
        <begin position="6"/>
        <end position="24"/>
    </location>
</feature>
<dbReference type="SMART" id="SM00155">
    <property type="entry name" value="PLDc"/>
    <property type="match status" value="2"/>
</dbReference>
<keyword evidence="9 12" id="KW-0472">Membrane</keyword>
<keyword evidence="6" id="KW-0677">Repeat</keyword>
<feature type="active site" evidence="12">
    <location>
        <position position="402"/>
    </location>
</feature>
<evidence type="ECO:0000256" key="9">
    <source>
        <dbReference type="ARBA" id="ARBA00023136"/>
    </source>
</evidence>
<evidence type="ECO:0000256" key="7">
    <source>
        <dbReference type="ARBA" id="ARBA00022989"/>
    </source>
</evidence>
<protein>
    <recommendedName>
        <fullName evidence="12 13">Cardiolipin synthase</fullName>
        <shortName evidence="12">CL synthase</shortName>
        <ecNumber evidence="12 13">2.7.8.-</ecNumber>
    </recommendedName>
</protein>
<comment type="subcellular location">
    <subcellularLocation>
        <location evidence="1 12">Cell membrane</location>
        <topology evidence="1 12">Multi-pass membrane protein</topology>
    </subcellularLocation>
</comment>
<evidence type="ECO:0000256" key="1">
    <source>
        <dbReference type="ARBA" id="ARBA00004651"/>
    </source>
</evidence>
<dbReference type="Pfam" id="PF13396">
    <property type="entry name" value="PLDc_N"/>
    <property type="match status" value="1"/>
</dbReference>
<evidence type="ECO:0000256" key="13">
    <source>
        <dbReference type="NCBIfam" id="TIGR04265"/>
    </source>
</evidence>
<name>A0A2R5HF10_9LACT</name>
<sequence>MHILAMIEALVFLLNVGLSMVIIFRERKSTSSTWSWLFVINVLPVLGFLLYILIGRGISHIRVFKEKKGSNKGFDMQEADARQAFHSTDFIKKITGNHVIGQLIHMLFVEEKSVVSSNTGVTIYDDGRDKFDALINDINEAEHHVHLEYYIFRMDRLGKGITEALVNARKRGVEVRLLIDAWGSNGTKLKHFKALTDLGGHVAIFFPLILPLINPRTNYRLHRKIVVIDGKIGYTGGFNVGDEYVSITEKFGYWRDTALRLTGDVVYSLQHRFILDWNSQHKNEIDQEEVYFPEETAEPGQVITQFVTSGPDERKEQIKLNYMKMISGAQEEIIIQTPYFIPDEALLSSLYLALLSGVKVKLLIPNKPDHPLVYWATYYFSADLVKHGAEVWTYEKGFVHAKMIIVDGSFASVGSTNFDNRSFQLDFEANINLYDRELSQQLRSDFIKDLDDSKPLLLSDYEERSYAIRFKEGLARLISPML</sequence>
<keyword evidence="16" id="KW-1185">Reference proteome</keyword>
<dbReference type="InterPro" id="IPR030874">
    <property type="entry name" value="Cardiolipin_synth_Firmi"/>
</dbReference>
<proteinExistence type="inferred from homology"/>
<dbReference type="RefSeq" id="WP_109245617.1">
    <property type="nucleotide sequence ID" value="NZ_BFFO01000004.1"/>
</dbReference>
<evidence type="ECO:0000256" key="4">
    <source>
        <dbReference type="ARBA" id="ARBA00022679"/>
    </source>
</evidence>
<dbReference type="InterPro" id="IPR025202">
    <property type="entry name" value="PLD-like_dom"/>
</dbReference>
<dbReference type="PANTHER" id="PTHR21248:SF22">
    <property type="entry name" value="PHOSPHOLIPASE D"/>
    <property type="match status" value="1"/>
</dbReference>
<evidence type="ECO:0000256" key="11">
    <source>
        <dbReference type="ARBA" id="ARBA00023264"/>
    </source>
</evidence>
<dbReference type="Proteomes" id="UP000245021">
    <property type="component" value="Unassembled WGS sequence"/>
</dbReference>
<keyword evidence="8 12" id="KW-0443">Lipid metabolism</keyword>
<evidence type="ECO:0000313" key="16">
    <source>
        <dbReference type="Proteomes" id="UP000245021"/>
    </source>
</evidence>
<keyword evidence="7 12" id="KW-1133">Transmembrane helix</keyword>
<feature type="domain" description="PLD phosphodiesterase" evidence="14">
    <location>
        <begin position="217"/>
        <end position="244"/>
    </location>
</feature>
<dbReference type="SUPFAM" id="SSF56024">
    <property type="entry name" value="Phospholipase D/nuclease"/>
    <property type="match status" value="2"/>
</dbReference>
<evidence type="ECO:0000259" key="14">
    <source>
        <dbReference type="PROSITE" id="PS50035"/>
    </source>
</evidence>
<gene>
    <name evidence="15" type="primary">cls</name>
    <name evidence="15" type="ORF">NtB2_00763</name>
</gene>
<evidence type="ECO:0000256" key="5">
    <source>
        <dbReference type="ARBA" id="ARBA00022692"/>
    </source>
</evidence>
<organism evidence="15 16">
    <name type="scientific">Lactococcus termiticola</name>
    <dbReference type="NCBI Taxonomy" id="2169526"/>
    <lineage>
        <taxon>Bacteria</taxon>
        <taxon>Bacillati</taxon>
        <taxon>Bacillota</taxon>
        <taxon>Bacilli</taxon>
        <taxon>Lactobacillales</taxon>
        <taxon>Streptococcaceae</taxon>
        <taxon>Lactococcus</taxon>
    </lineage>
</organism>
<dbReference type="Pfam" id="PF13091">
    <property type="entry name" value="PLDc_2"/>
    <property type="match status" value="2"/>
</dbReference>
<dbReference type="NCBIfam" id="TIGR04265">
    <property type="entry name" value="bac_cardiolipin"/>
    <property type="match status" value="1"/>
</dbReference>
<evidence type="ECO:0000256" key="3">
    <source>
        <dbReference type="ARBA" id="ARBA00022516"/>
    </source>
</evidence>
<keyword evidence="2 12" id="KW-1003">Cell membrane</keyword>
<dbReference type="OrthoDB" id="9762009at2"/>
<dbReference type="AlphaFoldDB" id="A0A2R5HF10"/>
<evidence type="ECO:0000256" key="8">
    <source>
        <dbReference type="ARBA" id="ARBA00023098"/>
    </source>
</evidence>
<keyword evidence="4 12" id="KW-0808">Transferase</keyword>
<keyword evidence="11 12" id="KW-1208">Phospholipid metabolism</keyword>
<dbReference type="EC" id="2.7.8.-" evidence="12 13"/>
<evidence type="ECO:0000313" key="15">
    <source>
        <dbReference type="EMBL" id="GBG96639.1"/>
    </source>
</evidence>
<keyword evidence="10 12" id="KW-0594">Phospholipid biosynthesis</keyword>
<evidence type="ECO:0000256" key="12">
    <source>
        <dbReference type="HAMAP-Rule" id="MF_01916"/>
    </source>
</evidence>
<comment type="similarity">
    <text evidence="12">Belongs to the phospholipase D family. Cardiolipin synthase subfamily.</text>
</comment>
<dbReference type="InterPro" id="IPR027379">
    <property type="entry name" value="CLS_N"/>
</dbReference>
<reference evidence="15 16" key="1">
    <citation type="journal article" date="2018" name="Genome Announc.">
        <title>Draft Genome Sequence of Lactococcus sp. Strain NtB2 (JCM 32569), Isolated from the Gut of the Higher Termite Nasutitermes takasagoensis.</title>
        <authorList>
            <person name="Noda S."/>
            <person name="Aihara C."/>
            <person name="Yuki M."/>
            <person name="Ohkuma M."/>
        </authorList>
    </citation>
    <scope>NUCLEOTIDE SEQUENCE [LARGE SCALE GENOMIC DNA]</scope>
    <source>
        <strain evidence="15 16">NtB2</strain>
    </source>
</reference>
<feature type="domain" description="PLD phosphodiesterase" evidence="14">
    <location>
        <begin position="395"/>
        <end position="422"/>
    </location>
</feature>
<evidence type="ECO:0000256" key="2">
    <source>
        <dbReference type="ARBA" id="ARBA00022475"/>
    </source>
</evidence>
<dbReference type="GO" id="GO:0005886">
    <property type="term" value="C:plasma membrane"/>
    <property type="evidence" value="ECO:0007669"/>
    <property type="project" value="UniProtKB-SubCell"/>
</dbReference>
<feature type="active site" evidence="12">
    <location>
        <position position="407"/>
    </location>
</feature>
<dbReference type="PROSITE" id="PS50035">
    <property type="entry name" value="PLD"/>
    <property type="match status" value="2"/>
</dbReference>
<comment type="caution">
    <text evidence="15">The sequence shown here is derived from an EMBL/GenBank/DDBJ whole genome shotgun (WGS) entry which is preliminary data.</text>
</comment>
<dbReference type="CDD" id="cd09110">
    <property type="entry name" value="PLDc_CLS_1"/>
    <property type="match status" value="1"/>
</dbReference>
<feature type="transmembrane region" description="Helical" evidence="12">
    <location>
        <begin position="36"/>
        <end position="54"/>
    </location>
</feature>
<comment type="catalytic activity">
    <reaction evidence="12">
        <text>2 a 1,2-diacyl-sn-glycero-3-phospho-(1'-sn-glycerol) = a cardiolipin + glycerol</text>
        <dbReference type="Rhea" id="RHEA:31451"/>
        <dbReference type="ChEBI" id="CHEBI:17754"/>
        <dbReference type="ChEBI" id="CHEBI:62237"/>
        <dbReference type="ChEBI" id="CHEBI:64716"/>
    </reaction>
</comment>
<accession>A0A2R5HF10</accession>
<dbReference type="GO" id="GO:0032049">
    <property type="term" value="P:cardiolipin biosynthetic process"/>
    <property type="evidence" value="ECO:0007669"/>
    <property type="project" value="UniProtKB-UniRule"/>
</dbReference>
<dbReference type="InterPro" id="IPR022924">
    <property type="entry name" value="Cardiolipin_synthase"/>
</dbReference>
<dbReference type="CDD" id="cd09112">
    <property type="entry name" value="PLDc_CLS_2"/>
    <property type="match status" value="1"/>
</dbReference>
<dbReference type="PANTHER" id="PTHR21248">
    <property type="entry name" value="CARDIOLIPIN SYNTHASE"/>
    <property type="match status" value="1"/>
</dbReference>
<keyword evidence="5 12" id="KW-0812">Transmembrane</keyword>
<keyword evidence="3 12" id="KW-0444">Lipid biosynthesis</keyword>
<evidence type="ECO:0000256" key="6">
    <source>
        <dbReference type="ARBA" id="ARBA00022737"/>
    </source>
</evidence>
<feature type="active site" evidence="12">
    <location>
        <position position="222"/>
    </location>
</feature>